<proteinExistence type="predicted"/>
<organism evidence="1 2">
    <name type="scientific">Stieleria varia</name>
    <dbReference type="NCBI Taxonomy" id="2528005"/>
    <lineage>
        <taxon>Bacteria</taxon>
        <taxon>Pseudomonadati</taxon>
        <taxon>Planctomycetota</taxon>
        <taxon>Planctomycetia</taxon>
        <taxon>Pirellulales</taxon>
        <taxon>Pirellulaceae</taxon>
        <taxon>Stieleria</taxon>
    </lineage>
</organism>
<keyword evidence="2" id="KW-1185">Reference proteome</keyword>
<comment type="caution">
    <text evidence="1">The sequence shown here is derived from an EMBL/GenBank/DDBJ whole genome shotgun (WGS) entry which is preliminary data.</text>
</comment>
<reference evidence="1 2" key="1">
    <citation type="submission" date="2019-02" db="EMBL/GenBank/DDBJ databases">
        <title>Deep-cultivation of Planctomycetes and their phenomic and genomic characterization uncovers novel biology.</title>
        <authorList>
            <person name="Wiegand S."/>
            <person name="Jogler M."/>
            <person name="Boedeker C."/>
            <person name="Pinto D."/>
            <person name="Vollmers J."/>
            <person name="Rivas-Marin E."/>
            <person name="Kohn T."/>
            <person name="Peeters S.H."/>
            <person name="Heuer A."/>
            <person name="Rast P."/>
            <person name="Oberbeckmann S."/>
            <person name="Bunk B."/>
            <person name="Jeske O."/>
            <person name="Meyerdierks A."/>
            <person name="Storesund J.E."/>
            <person name="Kallscheuer N."/>
            <person name="Luecker S."/>
            <person name="Lage O.M."/>
            <person name="Pohl T."/>
            <person name="Merkel B.J."/>
            <person name="Hornburger P."/>
            <person name="Mueller R.-W."/>
            <person name="Bruemmer F."/>
            <person name="Labrenz M."/>
            <person name="Spormann A.M."/>
            <person name="Op Den Camp H."/>
            <person name="Overmann J."/>
            <person name="Amann R."/>
            <person name="Jetten M.S.M."/>
            <person name="Mascher T."/>
            <person name="Medema M.H."/>
            <person name="Devos D.P."/>
            <person name="Kaster A.-K."/>
            <person name="Ovreas L."/>
            <person name="Rohde M."/>
            <person name="Galperin M.Y."/>
            <person name="Jogler C."/>
        </authorList>
    </citation>
    <scope>NUCLEOTIDE SEQUENCE [LARGE SCALE GENOMIC DNA]</scope>
    <source>
        <strain evidence="1 2">Pla52n</strain>
    </source>
</reference>
<evidence type="ECO:0000313" key="2">
    <source>
        <dbReference type="Proteomes" id="UP000320176"/>
    </source>
</evidence>
<name>A0A5C6ANK4_9BACT</name>
<dbReference type="EMBL" id="SJPN01000005">
    <property type="protein sequence ID" value="TWU01260.1"/>
    <property type="molecule type" value="Genomic_DNA"/>
</dbReference>
<dbReference type="Proteomes" id="UP000320176">
    <property type="component" value="Unassembled WGS sequence"/>
</dbReference>
<dbReference type="AlphaFoldDB" id="A0A5C6ANK4"/>
<sequence>MWGGCVRLESLTYLKGGEPGANALRLMGGLWWFCFLAFSTWESNDGGGKSGWKA</sequence>
<gene>
    <name evidence="1" type="ORF">Pla52n_46340</name>
</gene>
<accession>A0A5C6ANK4</accession>
<protein>
    <submittedName>
        <fullName evidence="1">Uncharacterized protein</fullName>
    </submittedName>
</protein>
<evidence type="ECO:0000313" key="1">
    <source>
        <dbReference type="EMBL" id="TWU01260.1"/>
    </source>
</evidence>